<dbReference type="AlphaFoldDB" id="A0A9P7VLH7"/>
<gene>
    <name evidence="2" type="ORF">BT62DRAFT_996458</name>
</gene>
<name>A0A9P7VLH7_9AGAR</name>
<feature type="compositionally biased region" description="Basic and acidic residues" evidence="1">
    <location>
        <begin position="106"/>
        <end position="130"/>
    </location>
</feature>
<proteinExistence type="predicted"/>
<feature type="region of interest" description="Disordered" evidence="1">
    <location>
        <begin position="79"/>
        <end position="130"/>
    </location>
</feature>
<dbReference type="Proteomes" id="UP000812287">
    <property type="component" value="Unassembled WGS sequence"/>
</dbReference>
<evidence type="ECO:0000256" key="1">
    <source>
        <dbReference type="SAM" id="MobiDB-lite"/>
    </source>
</evidence>
<reference evidence="2" key="1">
    <citation type="submission" date="2020-11" db="EMBL/GenBank/DDBJ databases">
        <title>Adaptations for nitrogen fixation in a non-lichenized fungal sporocarp promotes dispersal by wood-feeding termites.</title>
        <authorList>
            <consortium name="DOE Joint Genome Institute"/>
            <person name="Koch R.A."/>
            <person name="Yoon G."/>
            <person name="Arayal U."/>
            <person name="Lail K."/>
            <person name="Amirebrahimi M."/>
            <person name="Labutti K."/>
            <person name="Lipzen A."/>
            <person name="Riley R."/>
            <person name="Barry K."/>
            <person name="Henrissat B."/>
            <person name="Grigoriev I.V."/>
            <person name="Herr J.R."/>
            <person name="Aime M.C."/>
        </authorList>
    </citation>
    <scope>NUCLEOTIDE SEQUENCE</scope>
    <source>
        <strain evidence="2">MCA 3950</strain>
    </source>
</reference>
<keyword evidence="3" id="KW-1185">Reference proteome</keyword>
<dbReference type="EMBL" id="MU250549">
    <property type="protein sequence ID" value="KAG7442735.1"/>
    <property type="molecule type" value="Genomic_DNA"/>
</dbReference>
<evidence type="ECO:0000313" key="3">
    <source>
        <dbReference type="Proteomes" id="UP000812287"/>
    </source>
</evidence>
<sequence length="130" mass="14529">MSIAMASLLDGTYHIESSQGWQKKSERDGKVVDMYAGSNEVEKGEALAISGARSYNGLWEMLKMKELLHVSVIRQGIQGWARRSAPARGGGSNERRELTPARSTRRASEQQKGRPARDEPRSENRKSKIE</sequence>
<accession>A0A9P7VLH7</accession>
<dbReference type="RefSeq" id="XP_043036235.1">
    <property type="nucleotide sequence ID" value="XM_043190581.1"/>
</dbReference>
<comment type="caution">
    <text evidence="2">The sequence shown here is derived from an EMBL/GenBank/DDBJ whole genome shotgun (WGS) entry which is preliminary data.</text>
</comment>
<organism evidence="2 3">
    <name type="scientific">Guyanagaster necrorhizus</name>
    <dbReference type="NCBI Taxonomy" id="856835"/>
    <lineage>
        <taxon>Eukaryota</taxon>
        <taxon>Fungi</taxon>
        <taxon>Dikarya</taxon>
        <taxon>Basidiomycota</taxon>
        <taxon>Agaricomycotina</taxon>
        <taxon>Agaricomycetes</taxon>
        <taxon>Agaricomycetidae</taxon>
        <taxon>Agaricales</taxon>
        <taxon>Marasmiineae</taxon>
        <taxon>Physalacriaceae</taxon>
        <taxon>Guyanagaster</taxon>
    </lineage>
</organism>
<dbReference type="GeneID" id="66112878"/>
<evidence type="ECO:0000313" key="2">
    <source>
        <dbReference type="EMBL" id="KAG7442735.1"/>
    </source>
</evidence>
<protein>
    <submittedName>
        <fullName evidence="2">Uncharacterized protein</fullName>
    </submittedName>
</protein>